<dbReference type="SUPFAM" id="SSF52540">
    <property type="entry name" value="P-loop containing nucleoside triphosphate hydrolases"/>
    <property type="match status" value="1"/>
</dbReference>
<dbReference type="InterPro" id="IPR027417">
    <property type="entry name" value="P-loop_NTPase"/>
</dbReference>
<comment type="caution">
    <text evidence="1">The sequence shown here is derived from an EMBL/GenBank/DDBJ whole genome shotgun (WGS) entry which is preliminary data.</text>
</comment>
<keyword evidence="2" id="KW-1185">Reference proteome</keyword>
<evidence type="ECO:0000313" key="2">
    <source>
        <dbReference type="Proteomes" id="UP001156601"/>
    </source>
</evidence>
<dbReference type="Gene3D" id="3.40.50.300">
    <property type="entry name" value="P-loop containing nucleotide triphosphate hydrolases"/>
    <property type="match status" value="1"/>
</dbReference>
<dbReference type="RefSeq" id="WP_284216155.1">
    <property type="nucleotide sequence ID" value="NZ_BSOT01000005.1"/>
</dbReference>
<dbReference type="Proteomes" id="UP001156601">
    <property type="component" value="Unassembled WGS sequence"/>
</dbReference>
<dbReference type="PANTHER" id="PTHR37816">
    <property type="entry name" value="YALI0E33011P"/>
    <property type="match status" value="1"/>
</dbReference>
<reference evidence="1" key="2">
    <citation type="submission" date="2023-01" db="EMBL/GenBank/DDBJ databases">
        <title>Draft genome sequence of Agaribacter marinus strain NBRC 110023.</title>
        <authorList>
            <person name="Sun Q."/>
            <person name="Mori K."/>
        </authorList>
    </citation>
    <scope>NUCLEOTIDE SEQUENCE</scope>
    <source>
        <strain evidence="1">NBRC 110023</strain>
    </source>
</reference>
<dbReference type="EMBL" id="BSOT01000005">
    <property type="protein sequence ID" value="GLR69844.1"/>
    <property type="molecule type" value="Genomic_DNA"/>
</dbReference>
<proteinExistence type="predicted"/>
<gene>
    <name evidence="1" type="primary">flaR</name>
    <name evidence="1" type="ORF">GCM10007852_07520</name>
</gene>
<name>A0AA37WJ23_9ALTE</name>
<dbReference type="PANTHER" id="PTHR37816:SF2">
    <property type="entry name" value="DNA TOPOLOGY MODULATION PROTEIN FLAR-RELATED PROTEIN"/>
    <property type="match status" value="1"/>
</dbReference>
<protein>
    <submittedName>
        <fullName evidence="1">Topology modulation protein</fullName>
    </submittedName>
</protein>
<accession>A0AA37WJ23</accession>
<dbReference type="InterPro" id="IPR052922">
    <property type="entry name" value="Cytidylate_Kinase-2"/>
</dbReference>
<sequence length="162" mass="18438">MTKTVIFGNSGSGKSTLASTIAKQKLIAHLDLDTIAWEPSSPPVRRSIRDARNQIGRFLKSNASWVVEGCYSDLLEIVLPEASNIIYLNLSTDACIENAKSRPWEPHKYKSKEVQDANLNMLIDWIKEYPHRTDTFSRSEHERLFKLFDGPKVMYSSNEHIA</sequence>
<evidence type="ECO:0000313" key="1">
    <source>
        <dbReference type="EMBL" id="GLR69844.1"/>
    </source>
</evidence>
<dbReference type="AlphaFoldDB" id="A0AA37WJ23"/>
<reference evidence="1" key="1">
    <citation type="journal article" date="2014" name="Int. J. Syst. Evol. Microbiol.">
        <title>Complete genome sequence of Corynebacterium casei LMG S-19264T (=DSM 44701T), isolated from a smear-ripened cheese.</title>
        <authorList>
            <consortium name="US DOE Joint Genome Institute (JGI-PGF)"/>
            <person name="Walter F."/>
            <person name="Albersmeier A."/>
            <person name="Kalinowski J."/>
            <person name="Ruckert C."/>
        </authorList>
    </citation>
    <scope>NUCLEOTIDE SEQUENCE</scope>
    <source>
        <strain evidence="1">NBRC 110023</strain>
    </source>
</reference>
<organism evidence="1 2">
    <name type="scientific">Agaribacter marinus</name>
    <dbReference type="NCBI Taxonomy" id="1431249"/>
    <lineage>
        <taxon>Bacteria</taxon>
        <taxon>Pseudomonadati</taxon>
        <taxon>Pseudomonadota</taxon>
        <taxon>Gammaproteobacteria</taxon>
        <taxon>Alteromonadales</taxon>
        <taxon>Alteromonadaceae</taxon>
        <taxon>Agaribacter</taxon>
    </lineage>
</organism>